<name>A0A7C8FTZ2_9MICO</name>
<gene>
    <name evidence="12" type="ORF">F8O02_06345</name>
</gene>
<keyword evidence="5 7" id="KW-0460">Magnesium</keyword>
<dbReference type="GO" id="GO:0005975">
    <property type="term" value="P:carbohydrate metabolic process"/>
    <property type="evidence" value="ECO:0007669"/>
    <property type="project" value="InterPro"/>
</dbReference>
<evidence type="ECO:0000256" key="2">
    <source>
        <dbReference type="ARBA" id="ARBA00010231"/>
    </source>
</evidence>
<evidence type="ECO:0000256" key="4">
    <source>
        <dbReference type="ARBA" id="ARBA00022723"/>
    </source>
</evidence>
<dbReference type="Gene3D" id="3.30.310.50">
    <property type="entry name" value="Alpha-D-phosphohexomutase, C-terminal domain"/>
    <property type="match status" value="1"/>
</dbReference>
<evidence type="ECO:0000259" key="11">
    <source>
        <dbReference type="Pfam" id="PF02880"/>
    </source>
</evidence>
<feature type="domain" description="Alpha-D-phosphohexomutase alpha/beta/alpha" evidence="10">
    <location>
        <begin position="228"/>
        <end position="331"/>
    </location>
</feature>
<comment type="similarity">
    <text evidence="2 7">Belongs to the phosphohexose mutase family.</text>
</comment>
<comment type="cofactor">
    <cofactor evidence="1">
        <name>Mg(2+)</name>
        <dbReference type="ChEBI" id="CHEBI:18420"/>
    </cofactor>
</comment>
<accession>A0A7C8FTZ2</accession>
<dbReference type="OrthoDB" id="9806956at2"/>
<evidence type="ECO:0000256" key="3">
    <source>
        <dbReference type="ARBA" id="ARBA00022553"/>
    </source>
</evidence>
<evidence type="ECO:0000256" key="5">
    <source>
        <dbReference type="ARBA" id="ARBA00022842"/>
    </source>
</evidence>
<dbReference type="Pfam" id="PF02878">
    <property type="entry name" value="PGM_PMM_I"/>
    <property type="match status" value="1"/>
</dbReference>
<dbReference type="PROSITE" id="PS00710">
    <property type="entry name" value="PGM_PMM"/>
    <property type="match status" value="1"/>
</dbReference>
<keyword evidence="3" id="KW-0597">Phosphoprotein</keyword>
<feature type="domain" description="Alpha-D-phosphohexomutase alpha/beta/alpha" evidence="9">
    <location>
        <begin position="64"/>
        <end position="204"/>
    </location>
</feature>
<dbReference type="GO" id="GO:0008973">
    <property type="term" value="F:phosphopentomutase activity"/>
    <property type="evidence" value="ECO:0007669"/>
    <property type="project" value="TreeGrafter"/>
</dbReference>
<dbReference type="Proteomes" id="UP000481339">
    <property type="component" value="Unassembled WGS sequence"/>
</dbReference>
<keyword evidence="13" id="KW-1185">Reference proteome</keyword>
<evidence type="ECO:0000313" key="13">
    <source>
        <dbReference type="Proteomes" id="UP000481339"/>
    </source>
</evidence>
<dbReference type="InterPro" id="IPR005844">
    <property type="entry name" value="A-D-PHexomutase_a/b/a-I"/>
</dbReference>
<dbReference type="InterPro" id="IPR016055">
    <property type="entry name" value="A-D-PHexomutase_a/b/a-I/II/III"/>
</dbReference>
<reference evidence="12 13" key="1">
    <citation type="submission" date="2019-09" db="EMBL/GenBank/DDBJ databases">
        <title>Phylogeny of genus Pseudoclavibacter and closely related genus.</title>
        <authorList>
            <person name="Li Y."/>
        </authorList>
    </citation>
    <scope>NUCLEOTIDE SEQUENCE [LARGE SCALE GENOMIC DNA]</scope>
    <source>
        <strain evidence="12 13">JCM 16921</strain>
    </source>
</reference>
<proteinExistence type="inferred from homology"/>
<evidence type="ECO:0000313" key="12">
    <source>
        <dbReference type="EMBL" id="KAB1631940.1"/>
    </source>
</evidence>
<dbReference type="Pfam" id="PF00408">
    <property type="entry name" value="PGM_PMM_IV"/>
    <property type="match status" value="1"/>
</dbReference>
<dbReference type="InterPro" id="IPR016066">
    <property type="entry name" value="A-D-PHexomutase_CS"/>
</dbReference>
<dbReference type="InterPro" id="IPR005843">
    <property type="entry name" value="A-D-PHexomutase_C"/>
</dbReference>
<evidence type="ECO:0000256" key="7">
    <source>
        <dbReference type="RuleBase" id="RU004326"/>
    </source>
</evidence>
<dbReference type="PANTHER" id="PTHR45745">
    <property type="entry name" value="PHOSPHOMANNOMUTASE 45A"/>
    <property type="match status" value="1"/>
</dbReference>
<dbReference type="PRINTS" id="PR00509">
    <property type="entry name" value="PGMPMM"/>
</dbReference>
<dbReference type="Pfam" id="PF02880">
    <property type="entry name" value="PGM_PMM_III"/>
    <property type="match status" value="1"/>
</dbReference>
<dbReference type="InterPro" id="IPR005841">
    <property type="entry name" value="Alpha-D-phosphohexomutase_SF"/>
</dbReference>
<evidence type="ECO:0000259" key="10">
    <source>
        <dbReference type="Pfam" id="PF02879"/>
    </source>
</evidence>
<dbReference type="InterPro" id="IPR036900">
    <property type="entry name" value="A-D-PHexomutase_C_sf"/>
</dbReference>
<dbReference type="SUPFAM" id="SSF53738">
    <property type="entry name" value="Phosphoglucomutase, first 3 domains"/>
    <property type="match status" value="3"/>
</dbReference>
<dbReference type="Pfam" id="PF02879">
    <property type="entry name" value="PGM_PMM_II"/>
    <property type="match status" value="1"/>
</dbReference>
<dbReference type="InterPro" id="IPR005846">
    <property type="entry name" value="A-D-PHexomutase_a/b/a-III"/>
</dbReference>
<dbReference type="GO" id="GO:0006166">
    <property type="term" value="P:purine ribonucleoside salvage"/>
    <property type="evidence" value="ECO:0007669"/>
    <property type="project" value="TreeGrafter"/>
</dbReference>
<sequence length="577" mass="61195">MTAENTAPNAASEELAALLDRARAWRDQDPDPVTSKQLDLAVEAATAGDVDAVAELHRAFDRRIAFGTAGLRGEMGPGPARMNRVLVAQAAAGLASYLVEHADGARPTLVIGYDGRHNSAVFARDTAELAQAAGVDALLLPRALPTPVTAFVLRHLDASAAVMVTASHNPGRDNGYKVYLGGIDAGSQIISPADRLIAAHIDQISRDFTVDQLPRSQAYRVLGEDVIDAYVDRTAQAVAARAPQVDPAGLTFVYTAMHGVGWEVAQRLFARLGLPEPVIVPEQISPDPDFPTTPFPNPEEPGAMDLAFARAREVHADLVIANDPDADRLAVGIPDATSEAGWRRLTGNEVGWLLGELIAAGHTPGEPGAIANSLVSSPLIGHIAEAHGVTHVETLTGFKYVNRVPDLIFGYEEALGYLVDPELVRDKDGVSAAGLFLLLAARLRGEGRTVADALDDIATRYGAAASDQVAIRVADVATIAQATAELRAHPLTEIAGVAVTASDDLAEGIDGLPPADILRYRLADGSRVIVRPSGTEPKLKIYLDVATDDADPARARERNAGRLAALAAWWRERMRLD</sequence>
<feature type="domain" description="Alpha-D-phosphohexomutase alpha/beta/alpha" evidence="11">
    <location>
        <begin position="347"/>
        <end position="461"/>
    </location>
</feature>
<dbReference type="RefSeq" id="WP_158036409.1">
    <property type="nucleotide sequence ID" value="NZ_BAAAZV010000020.1"/>
</dbReference>
<evidence type="ECO:0000259" key="8">
    <source>
        <dbReference type="Pfam" id="PF00408"/>
    </source>
</evidence>
<dbReference type="SUPFAM" id="SSF55957">
    <property type="entry name" value="Phosphoglucomutase, C-terminal domain"/>
    <property type="match status" value="1"/>
</dbReference>
<dbReference type="Gene3D" id="3.40.120.10">
    <property type="entry name" value="Alpha-D-Glucose-1,6-Bisphosphate, subunit A, domain 3"/>
    <property type="match status" value="3"/>
</dbReference>
<dbReference type="InterPro" id="IPR005845">
    <property type="entry name" value="A-D-PHexomutase_a/b/a-II"/>
</dbReference>
<keyword evidence="6" id="KW-0413">Isomerase</keyword>
<dbReference type="GO" id="GO:0000287">
    <property type="term" value="F:magnesium ion binding"/>
    <property type="evidence" value="ECO:0007669"/>
    <property type="project" value="InterPro"/>
</dbReference>
<evidence type="ECO:0000256" key="1">
    <source>
        <dbReference type="ARBA" id="ARBA00001946"/>
    </source>
</evidence>
<comment type="caution">
    <text evidence="12">The sequence shown here is derived from an EMBL/GenBank/DDBJ whole genome shotgun (WGS) entry which is preliminary data.</text>
</comment>
<dbReference type="EMBL" id="WBKA01000004">
    <property type="protein sequence ID" value="KAB1631940.1"/>
    <property type="molecule type" value="Genomic_DNA"/>
</dbReference>
<dbReference type="PANTHER" id="PTHR45745:SF1">
    <property type="entry name" value="PHOSPHOGLUCOMUTASE 2B-RELATED"/>
    <property type="match status" value="1"/>
</dbReference>
<evidence type="ECO:0000256" key="6">
    <source>
        <dbReference type="ARBA" id="ARBA00023235"/>
    </source>
</evidence>
<feature type="domain" description="Alpha-D-phosphohexomutase C-terminal" evidence="8">
    <location>
        <begin position="488"/>
        <end position="554"/>
    </location>
</feature>
<protein>
    <submittedName>
        <fullName evidence="12">Phospho-sugar mutase</fullName>
    </submittedName>
</protein>
<keyword evidence="4 7" id="KW-0479">Metal-binding</keyword>
<dbReference type="AlphaFoldDB" id="A0A7C8FTZ2"/>
<dbReference type="CDD" id="cd05799">
    <property type="entry name" value="PGM2"/>
    <property type="match status" value="1"/>
</dbReference>
<evidence type="ECO:0000259" key="9">
    <source>
        <dbReference type="Pfam" id="PF02878"/>
    </source>
</evidence>
<organism evidence="12 13">
    <name type="scientific">Pseudoclavibacter caeni</name>
    <dbReference type="NCBI Taxonomy" id="908846"/>
    <lineage>
        <taxon>Bacteria</taxon>
        <taxon>Bacillati</taxon>
        <taxon>Actinomycetota</taxon>
        <taxon>Actinomycetes</taxon>
        <taxon>Micrococcales</taxon>
        <taxon>Microbacteriaceae</taxon>
        <taxon>Pseudoclavibacter</taxon>
    </lineage>
</organism>